<keyword evidence="1" id="KW-0472">Membrane</keyword>
<dbReference type="HOGENOM" id="CLU_2840626_0_0_9"/>
<proteinExistence type="predicted"/>
<accession>B7GL23</accession>
<dbReference type="KEGG" id="afl:Aflv_2616"/>
<protein>
    <submittedName>
        <fullName evidence="2">Predicted bacteriocin, lactococcin A1 family</fullName>
    </submittedName>
</protein>
<dbReference type="PATRIC" id="fig|491915.6.peg.2697"/>
<feature type="transmembrane region" description="Helical" evidence="1">
    <location>
        <begin position="24"/>
        <end position="45"/>
    </location>
</feature>
<feature type="transmembrane region" description="Helical" evidence="1">
    <location>
        <begin position="51"/>
        <end position="72"/>
    </location>
</feature>
<dbReference type="STRING" id="491915.Aflv_2616"/>
<name>B7GL23_ANOFW</name>
<dbReference type="Proteomes" id="UP000000742">
    <property type="component" value="Chromosome"/>
</dbReference>
<evidence type="ECO:0000313" key="2">
    <source>
        <dbReference type="EMBL" id="ACJ34969.1"/>
    </source>
</evidence>
<dbReference type="AlphaFoldDB" id="B7GL23"/>
<reference evidence="2 3" key="1">
    <citation type="journal article" date="2008" name="Genome Biol.">
        <title>Encapsulated in silica: genome, proteome and physiology of the thermophilic bacterium Anoxybacillus flavithermus WK1.</title>
        <authorList>
            <person name="Saw J.H."/>
            <person name="Mountain B.W."/>
            <person name="Feng L."/>
            <person name="Omelchenko M.V."/>
            <person name="Hou S."/>
            <person name="Saito J.A."/>
            <person name="Stott M.B."/>
            <person name="Li D."/>
            <person name="Zhao G."/>
            <person name="Wu J."/>
            <person name="Galperin M.Y."/>
            <person name="Koonin E.V."/>
            <person name="Makarova K.S."/>
            <person name="Wolf Y.I."/>
            <person name="Rigden D.J."/>
            <person name="Dunfield P.F."/>
            <person name="Wang L."/>
            <person name="Alam M."/>
        </authorList>
    </citation>
    <scope>NUCLEOTIDE SEQUENCE [LARGE SCALE GENOMIC DNA]</scope>
    <source>
        <strain evidence="3">DSM 21510 / WK1</strain>
    </source>
</reference>
<dbReference type="GO" id="GO:0042742">
    <property type="term" value="P:defense response to bacterium"/>
    <property type="evidence" value="ECO:0007669"/>
    <property type="project" value="InterPro"/>
</dbReference>
<dbReference type="eggNOG" id="ENOG5033YPT">
    <property type="taxonomic scope" value="Bacteria"/>
</dbReference>
<keyword evidence="1" id="KW-0812">Transmembrane</keyword>
<keyword evidence="1" id="KW-1133">Transmembrane helix</keyword>
<evidence type="ECO:0000313" key="3">
    <source>
        <dbReference type="Proteomes" id="UP000000742"/>
    </source>
</evidence>
<dbReference type="EMBL" id="CP000922">
    <property type="protein sequence ID" value="ACJ34969.1"/>
    <property type="molecule type" value="Genomic_DNA"/>
</dbReference>
<organism evidence="2 3">
    <name type="scientific">Anoxybacillus flavithermus (strain DSM 21510 / WK1)</name>
    <dbReference type="NCBI Taxonomy" id="491915"/>
    <lineage>
        <taxon>Bacteria</taxon>
        <taxon>Bacillati</taxon>
        <taxon>Bacillota</taxon>
        <taxon>Bacilli</taxon>
        <taxon>Bacillales</taxon>
        <taxon>Anoxybacillaceae</taxon>
        <taxon>Anoxybacillus</taxon>
    </lineage>
</organism>
<gene>
    <name evidence="2" type="ordered locus">Aflv_2616</name>
</gene>
<evidence type="ECO:0000256" key="1">
    <source>
        <dbReference type="SAM" id="Phobius"/>
    </source>
</evidence>
<sequence>MRMFQELNHVELQGIDGGSWKSHVVNLVGVVSGFGTTGAVIGGSFGGPLGAAAGGFVGAHYGAVAYAIGVLLDSSNRRK</sequence>